<organism evidence="4 5">
    <name type="scientific">Biomphalaria pfeifferi</name>
    <name type="common">Bloodfluke planorb</name>
    <name type="synonym">Freshwater snail</name>
    <dbReference type="NCBI Taxonomy" id="112525"/>
    <lineage>
        <taxon>Eukaryota</taxon>
        <taxon>Metazoa</taxon>
        <taxon>Spiralia</taxon>
        <taxon>Lophotrochozoa</taxon>
        <taxon>Mollusca</taxon>
        <taxon>Gastropoda</taxon>
        <taxon>Heterobranchia</taxon>
        <taxon>Euthyneura</taxon>
        <taxon>Panpulmonata</taxon>
        <taxon>Hygrophila</taxon>
        <taxon>Lymnaeoidea</taxon>
        <taxon>Planorbidae</taxon>
        <taxon>Biomphalaria</taxon>
    </lineage>
</organism>
<feature type="chain" id="PRO_5042260191" description="Ig-like domain-containing protein" evidence="2">
    <location>
        <begin position="30"/>
        <end position="408"/>
    </location>
</feature>
<comment type="caution">
    <text evidence="4">The sequence shown here is derived from an EMBL/GenBank/DDBJ whole genome shotgun (WGS) entry which is preliminary data.</text>
</comment>
<dbReference type="SUPFAM" id="SSF48726">
    <property type="entry name" value="Immunoglobulin"/>
    <property type="match status" value="1"/>
</dbReference>
<reference evidence="4" key="2">
    <citation type="submission" date="2023-04" db="EMBL/GenBank/DDBJ databases">
        <authorList>
            <person name="Bu L."/>
            <person name="Lu L."/>
            <person name="Laidemitt M.R."/>
            <person name="Zhang S.M."/>
            <person name="Mutuku M."/>
            <person name="Mkoji G."/>
            <person name="Steinauer M."/>
            <person name="Loker E.S."/>
        </authorList>
    </citation>
    <scope>NUCLEOTIDE SEQUENCE</scope>
    <source>
        <strain evidence="4">KasaAsao</strain>
        <tissue evidence="4">Whole Snail</tissue>
    </source>
</reference>
<dbReference type="Proteomes" id="UP001233172">
    <property type="component" value="Unassembled WGS sequence"/>
</dbReference>
<evidence type="ECO:0000313" key="4">
    <source>
        <dbReference type="EMBL" id="KAK0069183.1"/>
    </source>
</evidence>
<evidence type="ECO:0000313" key="5">
    <source>
        <dbReference type="Proteomes" id="UP001233172"/>
    </source>
</evidence>
<dbReference type="PROSITE" id="PS50835">
    <property type="entry name" value="IG_LIKE"/>
    <property type="match status" value="1"/>
</dbReference>
<keyword evidence="5" id="KW-1185">Reference proteome</keyword>
<sequence length="408" mass="45998">MFSSRTGCAMSQVISLVLSLILLVDNSETVSLDSFQLKVYTSEKSEIIHLHSHLQDTFYINKSQSIQLTCSASGYSIYVALLKDNREIKREFVKNGVTSNVSVQYVKTQMDCTDAGKYTCRAGNHRKWQSITRTVIVKCPVFPIKFRSSNVNKMKGATDLVFVCDNDEDQQTSSPKISIKKLDGAILKADRAPSINFTFPPLSCQDMGTYYCETQTSKRKIDLFVHNCSPVLSPTEALLTTKIGKSLTVSVNVTMSKKVSAVSVYYQTHKQETKFCGPKLCVKEKLNKTWRRLITIKIANITDQDIGNQTIQICSKIGAELVCSNLKLKVVLSENRLIKTKAKMPSFNVNQTSVTRPSTSLPGFKVQQGHSKKFLKKKLKKKETNKKEQRNKLKQKEPKKLKRNKVVN</sequence>
<feature type="domain" description="Ig-like" evidence="3">
    <location>
        <begin position="45"/>
        <end position="136"/>
    </location>
</feature>
<dbReference type="CDD" id="cd00096">
    <property type="entry name" value="Ig"/>
    <property type="match status" value="1"/>
</dbReference>
<feature type="compositionally biased region" description="Basic and acidic residues" evidence="1">
    <location>
        <begin position="385"/>
        <end position="398"/>
    </location>
</feature>
<protein>
    <recommendedName>
        <fullName evidence="3">Ig-like domain-containing protein</fullName>
    </recommendedName>
</protein>
<gene>
    <name evidence="4" type="ORF">Bpfe_001365</name>
</gene>
<reference evidence="4" key="1">
    <citation type="journal article" date="2023" name="PLoS Negl. Trop. Dis.">
        <title>A genome sequence for Biomphalaria pfeifferi, the major vector snail for the human-infecting parasite Schistosoma mansoni.</title>
        <authorList>
            <person name="Bu L."/>
            <person name="Lu L."/>
            <person name="Laidemitt M.R."/>
            <person name="Zhang S.M."/>
            <person name="Mutuku M."/>
            <person name="Mkoji G."/>
            <person name="Steinauer M."/>
            <person name="Loker E.S."/>
        </authorList>
    </citation>
    <scope>NUCLEOTIDE SEQUENCE</scope>
    <source>
        <strain evidence="4">KasaAsao</strain>
    </source>
</reference>
<keyword evidence="2" id="KW-0732">Signal</keyword>
<dbReference type="InterPro" id="IPR036179">
    <property type="entry name" value="Ig-like_dom_sf"/>
</dbReference>
<feature type="compositionally biased region" description="Basic residues" evidence="1">
    <location>
        <begin position="399"/>
        <end position="408"/>
    </location>
</feature>
<feature type="region of interest" description="Disordered" evidence="1">
    <location>
        <begin position="349"/>
        <end position="408"/>
    </location>
</feature>
<dbReference type="InterPro" id="IPR013783">
    <property type="entry name" value="Ig-like_fold"/>
</dbReference>
<dbReference type="Gene3D" id="2.60.40.10">
    <property type="entry name" value="Immunoglobulins"/>
    <property type="match status" value="1"/>
</dbReference>
<dbReference type="AlphaFoldDB" id="A0AAD8FMB5"/>
<proteinExistence type="predicted"/>
<dbReference type="EMBL" id="JASAOG010000003">
    <property type="protein sequence ID" value="KAK0069183.1"/>
    <property type="molecule type" value="Genomic_DNA"/>
</dbReference>
<evidence type="ECO:0000256" key="2">
    <source>
        <dbReference type="SAM" id="SignalP"/>
    </source>
</evidence>
<feature type="signal peptide" evidence="2">
    <location>
        <begin position="1"/>
        <end position="29"/>
    </location>
</feature>
<feature type="compositionally biased region" description="Polar residues" evidence="1">
    <location>
        <begin position="349"/>
        <end position="361"/>
    </location>
</feature>
<feature type="compositionally biased region" description="Basic residues" evidence="1">
    <location>
        <begin position="370"/>
        <end position="384"/>
    </location>
</feature>
<accession>A0AAD8FMB5</accession>
<evidence type="ECO:0000256" key="1">
    <source>
        <dbReference type="SAM" id="MobiDB-lite"/>
    </source>
</evidence>
<dbReference type="Pfam" id="PF13895">
    <property type="entry name" value="Ig_2"/>
    <property type="match status" value="1"/>
</dbReference>
<dbReference type="InterPro" id="IPR007110">
    <property type="entry name" value="Ig-like_dom"/>
</dbReference>
<evidence type="ECO:0000259" key="3">
    <source>
        <dbReference type="PROSITE" id="PS50835"/>
    </source>
</evidence>
<name>A0AAD8FMB5_BIOPF</name>